<dbReference type="InterPro" id="IPR002347">
    <property type="entry name" value="SDR_fam"/>
</dbReference>
<dbReference type="GO" id="GO:0005783">
    <property type="term" value="C:endoplasmic reticulum"/>
    <property type="evidence" value="ECO:0007669"/>
    <property type="project" value="UniProtKB-SubCell"/>
</dbReference>
<dbReference type="KEGG" id="aag:5568049"/>
<dbReference type="InterPro" id="IPR051019">
    <property type="entry name" value="VLCFA-Steroid_DH"/>
</dbReference>
<dbReference type="AlphaFoldDB" id="A0A1S4FDR7"/>
<dbReference type="HOGENOM" id="CLU_010194_38_0_1"/>
<protein>
    <submittedName>
        <fullName evidence="6">AAEL006496-PA</fullName>
    </submittedName>
</protein>
<reference evidence="6" key="2">
    <citation type="journal article" date="2007" name="Science">
        <title>Genome sequence of Aedes aegypti, a major arbovirus vector.</title>
        <authorList>
            <person name="Nene V."/>
            <person name="Wortman J.R."/>
            <person name="Lawson D."/>
            <person name="Haas B."/>
            <person name="Kodira C."/>
            <person name="Tu Z.J."/>
            <person name="Loftus B."/>
            <person name="Xi Z."/>
            <person name="Megy K."/>
            <person name="Grabherr M."/>
            <person name="Ren Q."/>
            <person name="Zdobnov E.M."/>
            <person name="Lobo N.F."/>
            <person name="Campbell K.S."/>
            <person name="Brown S.E."/>
            <person name="Bonaldo M.F."/>
            <person name="Zhu J."/>
            <person name="Sinkins S.P."/>
            <person name="Hogenkamp D.G."/>
            <person name="Amedeo P."/>
            <person name="Arensburger P."/>
            <person name="Atkinson P.W."/>
            <person name="Bidwell S."/>
            <person name="Biedler J."/>
            <person name="Birney E."/>
            <person name="Bruggner R.V."/>
            <person name="Costas J."/>
            <person name="Coy M.R."/>
            <person name="Crabtree J."/>
            <person name="Crawford M."/>
            <person name="Debruyn B."/>
            <person name="Decaprio D."/>
            <person name="Eiglmeier K."/>
            <person name="Eisenstadt E."/>
            <person name="El-Dorry H."/>
            <person name="Gelbart W.M."/>
            <person name="Gomes S.L."/>
            <person name="Hammond M."/>
            <person name="Hannick L.I."/>
            <person name="Hogan J.R."/>
            <person name="Holmes M.H."/>
            <person name="Jaffe D."/>
            <person name="Johnston J.S."/>
            <person name="Kennedy R.C."/>
            <person name="Koo H."/>
            <person name="Kravitz S."/>
            <person name="Kriventseva E.V."/>
            <person name="Kulp D."/>
            <person name="Labutti K."/>
            <person name="Lee E."/>
            <person name="Li S."/>
            <person name="Lovin D.D."/>
            <person name="Mao C."/>
            <person name="Mauceli E."/>
            <person name="Menck C.F."/>
            <person name="Miller J.R."/>
            <person name="Montgomery P."/>
            <person name="Mori A."/>
            <person name="Nascimento A.L."/>
            <person name="Naveira H.F."/>
            <person name="Nusbaum C."/>
            <person name="O'leary S."/>
            <person name="Orvis J."/>
            <person name="Pertea M."/>
            <person name="Quesneville H."/>
            <person name="Reidenbach K.R."/>
            <person name="Rogers Y.H."/>
            <person name="Roth C.W."/>
            <person name="Schneider J.R."/>
            <person name="Schatz M."/>
            <person name="Shumway M."/>
            <person name="Stanke M."/>
            <person name="Stinson E.O."/>
            <person name="Tubio J.M."/>
            <person name="Vanzee J.P."/>
            <person name="Verjovski-Almeida S."/>
            <person name="Werner D."/>
            <person name="White O."/>
            <person name="Wyder S."/>
            <person name="Zeng Q."/>
            <person name="Zhao Q."/>
            <person name="Zhao Y."/>
            <person name="Hill C.A."/>
            <person name="Raikhel A.S."/>
            <person name="Soares M.B."/>
            <person name="Knudson D.L."/>
            <person name="Lee N.H."/>
            <person name="Galagan J."/>
            <person name="Salzberg S.L."/>
            <person name="Paulsen I.T."/>
            <person name="Dimopoulos G."/>
            <person name="Collins F.H."/>
            <person name="Birren B."/>
            <person name="Fraser-Liggett C.M."/>
            <person name="Severson D.W."/>
        </authorList>
    </citation>
    <scope>NUCLEOTIDE SEQUENCE [LARGE SCALE GENOMIC DNA]</scope>
    <source>
        <strain evidence="6">Liverpool</strain>
    </source>
</reference>
<dbReference type="InterPro" id="IPR020904">
    <property type="entry name" value="Sc_DH/Rdtase_CS"/>
</dbReference>
<dbReference type="SUPFAM" id="SSF51735">
    <property type="entry name" value="NAD(P)-binding Rossmann-fold domains"/>
    <property type="match status" value="1"/>
</dbReference>
<evidence type="ECO:0000313" key="6">
    <source>
        <dbReference type="EMBL" id="EAT41919.1"/>
    </source>
</evidence>
<keyword evidence="5" id="KW-0472">Membrane</keyword>
<accession>A0A1S4FDR7</accession>
<dbReference type="PROSITE" id="PS00061">
    <property type="entry name" value="ADH_SHORT"/>
    <property type="match status" value="1"/>
</dbReference>
<dbReference type="PANTHER" id="PTHR43899">
    <property type="entry name" value="RH59310P"/>
    <property type="match status" value="1"/>
</dbReference>
<dbReference type="Gene3D" id="3.40.50.720">
    <property type="entry name" value="NAD(P)-binding Rossmann-like Domain"/>
    <property type="match status" value="1"/>
</dbReference>
<dbReference type="GO" id="GO:0016491">
    <property type="term" value="F:oxidoreductase activity"/>
    <property type="evidence" value="ECO:0007669"/>
    <property type="project" value="UniProtKB-KW"/>
</dbReference>
<dbReference type="PRINTS" id="PR00081">
    <property type="entry name" value="GDHRDH"/>
</dbReference>
<proteinExistence type="inferred from homology"/>
<evidence type="ECO:0000256" key="1">
    <source>
        <dbReference type="ARBA" id="ARBA00004240"/>
    </source>
</evidence>
<keyword evidence="3" id="KW-0560">Oxidoreductase</keyword>
<dbReference type="EMBL" id="CH477393">
    <property type="protein sequence ID" value="EAT41919.1"/>
    <property type="molecule type" value="Genomic_DNA"/>
</dbReference>
<dbReference type="OMA" id="HTCGHWL"/>
<reference evidence="6" key="1">
    <citation type="submission" date="2005-10" db="EMBL/GenBank/DDBJ databases">
        <authorList>
            <person name="Loftus B.J."/>
            <person name="Nene V.M."/>
            <person name="Hannick L.I."/>
            <person name="Bidwell S."/>
            <person name="Haas B."/>
            <person name="Amedeo P."/>
            <person name="Orvis J."/>
            <person name="Wortman J.R."/>
            <person name="White O.R."/>
            <person name="Salzberg S."/>
            <person name="Shumway M."/>
            <person name="Koo H."/>
            <person name="Zhao Y."/>
            <person name="Holmes M."/>
            <person name="Miller J."/>
            <person name="Schatz M."/>
            <person name="Pop M."/>
            <person name="Pai G."/>
            <person name="Utterback T."/>
            <person name="Rogers Y.-H."/>
            <person name="Kravitz S."/>
            <person name="Fraser C.M."/>
        </authorList>
    </citation>
    <scope>NUCLEOTIDE SEQUENCE</scope>
    <source>
        <strain evidence="6">Liverpool</strain>
    </source>
</reference>
<organism evidence="6 7">
    <name type="scientific">Aedes aegypti</name>
    <name type="common">Yellowfever mosquito</name>
    <name type="synonym">Culex aegypti</name>
    <dbReference type="NCBI Taxonomy" id="7159"/>
    <lineage>
        <taxon>Eukaryota</taxon>
        <taxon>Metazoa</taxon>
        <taxon>Ecdysozoa</taxon>
        <taxon>Arthropoda</taxon>
        <taxon>Hexapoda</taxon>
        <taxon>Insecta</taxon>
        <taxon>Pterygota</taxon>
        <taxon>Neoptera</taxon>
        <taxon>Endopterygota</taxon>
        <taxon>Diptera</taxon>
        <taxon>Nematocera</taxon>
        <taxon>Culicoidea</taxon>
        <taxon>Culicidae</taxon>
        <taxon>Culicinae</taxon>
        <taxon>Aedini</taxon>
        <taxon>Aedes</taxon>
        <taxon>Stegomyia</taxon>
    </lineage>
</organism>
<feature type="transmembrane region" description="Helical" evidence="5">
    <location>
        <begin position="275"/>
        <end position="295"/>
    </location>
</feature>
<dbReference type="PIRSF" id="PIRSF000126">
    <property type="entry name" value="11-beta-HSD1"/>
    <property type="match status" value="1"/>
</dbReference>
<dbReference type="FunFam" id="3.40.50.720:FF:000137">
    <property type="entry name" value="Hydroxysteroid (17-beta) dehydrogenase 3"/>
    <property type="match status" value="1"/>
</dbReference>
<dbReference type="Proteomes" id="UP000682892">
    <property type="component" value="Unassembled WGS sequence"/>
</dbReference>
<reference evidence="6" key="3">
    <citation type="submission" date="2012-09" db="EMBL/GenBank/DDBJ databases">
        <authorList>
            <consortium name="VectorBase"/>
        </authorList>
    </citation>
    <scope>NUCLEOTIDE SEQUENCE</scope>
    <source>
        <strain evidence="6">Liverpool</strain>
    </source>
</reference>
<evidence type="ECO:0000256" key="5">
    <source>
        <dbReference type="SAM" id="Phobius"/>
    </source>
</evidence>
<dbReference type="InterPro" id="IPR036291">
    <property type="entry name" value="NAD(P)-bd_dom_sf"/>
</dbReference>
<keyword evidence="2" id="KW-0521">NADP</keyword>
<gene>
    <name evidence="6" type="ORF">AaeL_AAEL006496</name>
</gene>
<evidence type="ECO:0000256" key="3">
    <source>
        <dbReference type="ARBA" id="ARBA00023002"/>
    </source>
</evidence>
<evidence type="ECO:0000313" key="7">
    <source>
        <dbReference type="Proteomes" id="UP000682892"/>
    </source>
</evidence>
<evidence type="ECO:0000256" key="4">
    <source>
        <dbReference type="RuleBase" id="RU000363"/>
    </source>
</evidence>
<comment type="subcellular location">
    <subcellularLocation>
        <location evidence="1">Endoplasmic reticulum</location>
    </subcellularLocation>
</comment>
<sequence>MFWWIGVYVALVWAYNNFLESLLSLLWGTIRSYAIWERLSIRYGAWAVVTGATDGIGKCYAEELARKGLKVMLISRSESKLIKVADEISQKYGVETRWIAVDFSDGPRIYDDLREKLASIDIGILVNNVGYLPELTPLVHNSESDLLTLINLNIVATTMLTRMVLPGMKRRGRGIVVNMASSAGLFPIPYMTAYSASKSFVISFSQGLSQELRGSGVECQVVSPSIVRTNMADQYKEGIPWYVVVLGPEQLAKFGVFTIGKTKHTCGHWLHCLQVIWWSLLPVTLALRVAGGLFVRGADKKK</sequence>
<name>A0A1S4FDR7_AEDAE</name>
<evidence type="ECO:0000256" key="2">
    <source>
        <dbReference type="ARBA" id="ARBA00022857"/>
    </source>
</evidence>
<keyword evidence="5" id="KW-1133">Transmembrane helix</keyword>
<keyword evidence="5" id="KW-0812">Transmembrane</keyword>
<comment type="similarity">
    <text evidence="4">Belongs to the short-chain dehydrogenases/reductases (SDR) family.</text>
</comment>
<dbReference type="CDD" id="cd05356">
    <property type="entry name" value="17beta-HSD1_like_SDR_c"/>
    <property type="match status" value="1"/>
</dbReference>
<dbReference type="PANTHER" id="PTHR43899:SF9">
    <property type="entry name" value="MIP25013P-RELATED"/>
    <property type="match status" value="1"/>
</dbReference>
<dbReference type="Pfam" id="PF00106">
    <property type="entry name" value="adh_short"/>
    <property type="match status" value="1"/>
</dbReference>
<dbReference type="PRINTS" id="PR00080">
    <property type="entry name" value="SDRFAMILY"/>
</dbReference>